<evidence type="ECO:0000256" key="5">
    <source>
        <dbReference type="ARBA" id="ARBA00007417"/>
    </source>
</evidence>
<dbReference type="InterPro" id="IPR011549">
    <property type="entry name" value="RibD_C"/>
</dbReference>
<dbReference type="Pfam" id="PF01872">
    <property type="entry name" value="RibD_C"/>
    <property type="match status" value="1"/>
</dbReference>
<evidence type="ECO:0000313" key="18">
    <source>
        <dbReference type="Proteomes" id="UP000282125"/>
    </source>
</evidence>
<dbReference type="PIRSF" id="PIRSF006769">
    <property type="entry name" value="RibD"/>
    <property type="match status" value="1"/>
</dbReference>
<evidence type="ECO:0000256" key="8">
    <source>
        <dbReference type="ARBA" id="ARBA00022833"/>
    </source>
</evidence>
<organism evidence="17 18">
    <name type="scientific">Falsigemmobacter faecalis</name>
    <dbReference type="NCBI Taxonomy" id="2488730"/>
    <lineage>
        <taxon>Bacteria</taxon>
        <taxon>Pseudomonadati</taxon>
        <taxon>Pseudomonadota</taxon>
        <taxon>Alphaproteobacteria</taxon>
        <taxon>Rhodobacterales</taxon>
        <taxon>Paracoccaceae</taxon>
        <taxon>Falsigemmobacter</taxon>
    </lineage>
</organism>
<feature type="binding site" evidence="15">
    <location>
        <position position="78"/>
    </location>
    <ligand>
        <name>Zn(2+)</name>
        <dbReference type="ChEBI" id="CHEBI:29105"/>
        <note>catalytic</note>
    </ligand>
</feature>
<evidence type="ECO:0000256" key="11">
    <source>
        <dbReference type="ARBA" id="ARBA00023268"/>
    </source>
</evidence>
<dbReference type="Proteomes" id="UP000282125">
    <property type="component" value="Unassembled WGS sequence"/>
</dbReference>
<comment type="pathway">
    <text evidence="2 12">Cofactor biosynthesis; riboflavin biosynthesis; 5-amino-6-(D-ribitylamino)uracil from GTP: step 2/4.</text>
</comment>
<feature type="domain" description="CMP/dCMP-type deaminase" evidence="16">
    <location>
        <begin position="1"/>
        <end position="116"/>
    </location>
</feature>
<name>A0A3P3DNZ0_9RHOB</name>
<gene>
    <name evidence="17" type="primary">ribD</name>
    <name evidence="17" type="ORF">EG244_07800</name>
</gene>
<dbReference type="PANTHER" id="PTHR38011:SF7">
    <property type="entry name" value="2,5-DIAMINO-6-RIBOSYLAMINO-4(3H)-PYRIMIDINONE 5'-PHOSPHATE REDUCTASE"/>
    <property type="match status" value="1"/>
</dbReference>
<feature type="binding site" evidence="14">
    <location>
        <position position="162"/>
    </location>
    <ligand>
        <name>substrate</name>
    </ligand>
</feature>
<dbReference type="NCBIfam" id="TIGR00227">
    <property type="entry name" value="ribD_Cterm"/>
    <property type="match status" value="1"/>
</dbReference>
<feature type="binding site" evidence="15">
    <location>
        <position position="44"/>
    </location>
    <ligand>
        <name>Zn(2+)</name>
        <dbReference type="ChEBI" id="CHEBI:29105"/>
        <note>catalytic</note>
    </ligand>
</feature>
<dbReference type="PROSITE" id="PS51747">
    <property type="entry name" value="CYT_DCMP_DEAMINASES_2"/>
    <property type="match status" value="1"/>
</dbReference>
<evidence type="ECO:0000256" key="9">
    <source>
        <dbReference type="ARBA" id="ARBA00022857"/>
    </source>
</evidence>
<feature type="binding site" evidence="14">
    <location>
        <position position="190"/>
    </location>
    <ligand>
        <name>NADP(+)</name>
        <dbReference type="ChEBI" id="CHEBI:58349"/>
    </ligand>
</feature>
<evidence type="ECO:0000313" key="17">
    <source>
        <dbReference type="EMBL" id="RRH75885.1"/>
    </source>
</evidence>
<dbReference type="EC" id="3.5.4.26" evidence="12"/>
<dbReference type="GO" id="GO:0008703">
    <property type="term" value="F:5-amino-6-(5-phosphoribosylamino)uracil reductase activity"/>
    <property type="evidence" value="ECO:0007669"/>
    <property type="project" value="UniProtKB-EC"/>
</dbReference>
<dbReference type="InterPro" id="IPR050765">
    <property type="entry name" value="Riboflavin_Biosynth_HTPR"/>
</dbReference>
<evidence type="ECO:0000256" key="15">
    <source>
        <dbReference type="PIRSR" id="PIRSR006769-3"/>
    </source>
</evidence>
<dbReference type="PROSITE" id="PS00903">
    <property type="entry name" value="CYT_DCMP_DEAMINASES_1"/>
    <property type="match status" value="1"/>
</dbReference>
<evidence type="ECO:0000256" key="3">
    <source>
        <dbReference type="ARBA" id="ARBA00004910"/>
    </source>
</evidence>
<dbReference type="InterPro" id="IPR002125">
    <property type="entry name" value="CMP_dCMP_dom"/>
</dbReference>
<dbReference type="AlphaFoldDB" id="A0A3P3DNZ0"/>
<feature type="binding site" evidence="14">
    <location>
        <position position="178"/>
    </location>
    <ligand>
        <name>substrate</name>
    </ligand>
</feature>
<comment type="pathway">
    <text evidence="3 12">Cofactor biosynthesis; riboflavin biosynthesis; 5-amino-6-(D-ribitylamino)uracil from GTP: step 3/4.</text>
</comment>
<comment type="similarity">
    <text evidence="4 12">In the N-terminal section; belongs to the cytidine and deoxycytidylate deaminase family.</text>
</comment>
<dbReference type="Pfam" id="PF00383">
    <property type="entry name" value="dCMP_cyt_deam_1"/>
    <property type="match status" value="1"/>
</dbReference>
<dbReference type="CDD" id="cd01284">
    <property type="entry name" value="Riboflavin_deaminase-reductase"/>
    <property type="match status" value="1"/>
</dbReference>
<evidence type="ECO:0000256" key="13">
    <source>
        <dbReference type="PIRSR" id="PIRSR006769-1"/>
    </source>
</evidence>
<comment type="cofactor">
    <cofactor evidence="12 15">
        <name>Zn(2+)</name>
        <dbReference type="ChEBI" id="CHEBI:29105"/>
    </cofactor>
    <text evidence="12 15">Binds 1 zinc ion.</text>
</comment>
<dbReference type="SUPFAM" id="SSF53597">
    <property type="entry name" value="Dihydrofolate reductase-like"/>
    <property type="match status" value="1"/>
</dbReference>
<feature type="active site" description="Proton donor" evidence="13">
    <location>
        <position position="46"/>
    </location>
</feature>
<dbReference type="GO" id="GO:0050661">
    <property type="term" value="F:NADP binding"/>
    <property type="evidence" value="ECO:0007669"/>
    <property type="project" value="InterPro"/>
</dbReference>
<dbReference type="InterPro" id="IPR002734">
    <property type="entry name" value="RibDG_C"/>
</dbReference>
<proteinExistence type="inferred from homology"/>
<dbReference type="GO" id="GO:0008835">
    <property type="term" value="F:diaminohydroxyphosphoribosylaminopyrimidine deaminase activity"/>
    <property type="evidence" value="ECO:0007669"/>
    <property type="project" value="UniProtKB-EC"/>
</dbReference>
<accession>A0A3P3DNZ0</accession>
<evidence type="ECO:0000256" key="12">
    <source>
        <dbReference type="PIRNR" id="PIRNR006769"/>
    </source>
</evidence>
<dbReference type="InterPro" id="IPR016193">
    <property type="entry name" value="Cytidine_deaminase-like"/>
</dbReference>
<feature type="binding site" evidence="14">
    <location>
        <position position="164"/>
    </location>
    <ligand>
        <name>NADP(+)</name>
        <dbReference type="ChEBI" id="CHEBI:58349"/>
    </ligand>
</feature>
<feature type="binding site" evidence="14">
    <location>
        <position position="148"/>
    </location>
    <ligand>
        <name>NADP(+)</name>
        <dbReference type="ChEBI" id="CHEBI:58349"/>
    </ligand>
</feature>
<feature type="binding site" evidence="14">
    <location>
        <begin position="291"/>
        <end position="297"/>
    </location>
    <ligand>
        <name>NADP(+)</name>
        <dbReference type="ChEBI" id="CHEBI:58349"/>
    </ligand>
</feature>
<comment type="function">
    <text evidence="1 12">Converts 2,5-diamino-6-(ribosylamino)-4(3h)-pyrimidinone 5'-phosphate into 5-amino-6-(ribosylamino)-2,4(1h,3h)-pyrimidinedione 5'-phosphate.</text>
</comment>
<sequence length="358" mass="37062">MAHALAMARRGLGLTWPNPAVGCVIVKEGRILGRGTTAPGGRPHAEPQALAQAGAAARGATAYVTLEPCAHTGKTGPCAEALVRAGVARVVSALQDPDPRVAGRGHDILRAAGIAVTTGVRAAEAAVLQEGFLSRITRGRPMLTLKLALSLDGRIATSSGESRWITGPEARARVHLMRAGHDAVMVGAGTARADDPELTLRLPGYRHQPLRIVVSGGLDLPRGGRMEASLPQGRFLLIHGSAAPEEARSHWMKKGAEPIEVASGPSGSVDPEALMQALGDLGLTRVFCEGGGAFAAGLIGADLVDQIEVFTAGVLLGADGRAGLGALGVAALSEAPRFEMTQMQQIGGDLWQSWRRRG</sequence>
<keyword evidence="9 12" id="KW-0521">NADP</keyword>
<dbReference type="GO" id="GO:0009231">
    <property type="term" value="P:riboflavin biosynthetic process"/>
    <property type="evidence" value="ECO:0007669"/>
    <property type="project" value="UniProtKB-UniPathway"/>
</dbReference>
<comment type="catalytic activity">
    <reaction evidence="12">
        <text>5-amino-6-(5-phospho-D-ribitylamino)uracil + NADP(+) = 5-amino-6-(5-phospho-D-ribosylamino)uracil + NADPH + H(+)</text>
        <dbReference type="Rhea" id="RHEA:17845"/>
        <dbReference type="ChEBI" id="CHEBI:15378"/>
        <dbReference type="ChEBI" id="CHEBI:57783"/>
        <dbReference type="ChEBI" id="CHEBI:58349"/>
        <dbReference type="ChEBI" id="CHEBI:58421"/>
        <dbReference type="ChEBI" id="CHEBI:58453"/>
        <dbReference type="EC" id="1.1.1.193"/>
    </reaction>
</comment>
<dbReference type="InterPro" id="IPR004794">
    <property type="entry name" value="Eubact_RibD"/>
</dbReference>
<evidence type="ECO:0000256" key="10">
    <source>
        <dbReference type="ARBA" id="ARBA00023002"/>
    </source>
</evidence>
<evidence type="ECO:0000256" key="4">
    <source>
        <dbReference type="ARBA" id="ARBA00005259"/>
    </source>
</evidence>
<evidence type="ECO:0000256" key="2">
    <source>
        <dbReference type="ARBA" id="ARBA00004882"/>
    </source>
</evidence>
<dbReference type="PANTHER" id="PTHR38011">
    <property type="entry name" value="DIHYDROFOLATE REDUCTASE FAMILY PROTEIN (AFU_ORTHOLOGUE AFUA_8G06820)"/>
    <property type="match status" value="1"/>
</dbReference>
<reference evidence="17 18" key="1">
    <citation type="submission" date="2018-11" db="EMBL/GenBank/DDBJ databases">
        <title>Gemmobacter sp. nov., YIM 102744-1 draft genome.</title>
        <authorList>
            <person name="Li G."/>
            <person name="Jiang Y."/>
        </authorList>
    </citation>
    <scope>NUCLEOTIDE SEQUENCE [LARGE SCALE GENOMIC DNA]</scope>
    <source>
        <strain evidence="17 18">YIM 102744-1</strain>
    </source>
</reference>
<evidence type="ECO:0000256" key="14">
    <source>
        <dbReference type="PIRSR" id="PIRSR006769-2"/>
    </source>
</evidence>
<feature type="binding site" evidence="14">
    <location>
        <position position="201"/>
    </location>
    <ligand>
        <name>substrate</name>
    </ligand>
</feature>
<keyword evidence="18" id="KW-1185">Reference proteome</keyword>
<keyword evidence="10 12" id="KW-0560">Oxidoreductase</keyword>
<protein>
    <recommendedName>
        <fullName evidence="12">Riboflavin biosynthesis protein RibD</fullName>
    </recommendedName>
    <domain>
        <recommendedName>
            <fullName evidence="12">Diaminohydroxyphosphoribosylaminopyrimidine deaminase</fullName>
            <shortName evidence="12">DRAP deaminase</shortName>
            <ecNumber evidence="12">3.5.4.26</ecNumber>
        </recommendedName>
        <alternativeName>
            <fullName evidence="12">Riboflavin-specific deaminase</fullName>
        </alternativeName>
    </domain>
    <domain>
        <recommendedName>
            <fullName evidence="12">5-amino-6-(5-phosphoribosylamino)uracil reductase</fullName>
            <ecNumber evidence="12">1.1.1.193</ecNumber>
        </recommendedName>
        <alternativeName>
            <fullName evidence="12">HTP reductase</fullName>
        </alternativeName>
    </domain>
</protein>
<dbReference type="Gene3D" id="3.40.430.10">
    <property type="entry name" value="Dihydrofolate Reductase, subunit A"/>
    <property type="match status" value="1"/>
</dbReference>
<feature type="binding site" evidence="15">
    <location>
        <position position="69"/>
    </location>
    <ligand>
        <name>Zn(2+)</name>
        <dbReference type="ChEBI" id="CHEBI:29105"/>
        <note>catalytic</note>
    </ligand>
</feature>
<keyword evidence="8 12" id="KW-0862">Zinc</keyword>
<dbReference type="EC" id="1.1.1.193" evidence="12"/>
<dbReference type="InterPro" id="IPR024072">
    <property type="entry name" value="DHFR-like_dom_sf"/>
</dbReference>
<dbReference type="EMBL" id="RRAZ01000009">
    <property type="protein sequence ID" value="RRH75885.1"/>
    <property type="molecule type" value="Genomic_DNA"/>
</dbReference>
<dbReference type="GO" id="GO:0008270">
    <property type="term" value="F:zinc ion binding"/>
    <property type="evidence" value="ECO:0007669"/>
    <property type="project" value="InterPro"/>
</dbReference>
<evidence type="ECO:0000259" key="16">
    <source>
        <dbReference type="PROSITE" id="PS51747"/>
    </source>
</evidence>
<comment type="catalytic activity">
    <reaction evidence="12">
        <text>2,5-diamino-6-hydroxy-4-(5-phosphoribosylamino)-pyrimidine + H2O + H(+) = 5-amino-6-(5-phospho-D-ribosylamino)uracil + NH4(+)</text>
        <dbReference type="Rhea" id="RHEA:21868"/>
        <dbReference type="ChEBI" id="CHEBI:15377"/>
        <dbReference type="ChEBI" id="CHEBI:15378"/>
        <dbReference type="ChEBI" id="CHEBI:28938"/>
        <dbReference type="ChEBI" id="CHEBI:58453"/>
        <dbReference type="ChEBI" id="CHEBI:58614"/>
        <dbReference type="EC" id="3.5.4.26"/>
    </reaction>
</comment>
<keyword evidence="12 17" id="KW-0378">Hydrolase</keyword>
<keyword evidence="11" id="KW-0511">Multifunctional enzyme</keyword>
<evidence type="ECO:0000256" key="7">
    <source>
        <dbReference type="ARBA" id="ARBA00022723"/>
    </source>
</evidence>
<feature type="binding site" evidence="14">
    <location>
        <position position="194"/>
    </location>
    <ligand>
        <name>NADP(+)</name>
        <dbReference type="ChEBI" id="CHEBI:58349"/>
    </ligand>
</feature>
<keyword evidence="6 12" id="KW-0686">Riboflavin biosynthesis</keyword>
<feature type="binding site" evidence="14">
    <location>
        <position position="198"/>
    </location>
    <ligand>
        <name>substrate</name>
    </ligand>
</feature>
<comment type="caution">
    <text evidence="17">The sequence shown here is derived from an EMBL/GenBank/DDBJ whole genome shotgun (WGS) entry which is preliminary data.</text>
</comment>
<feature type="binding site" evidence="14">
    <location>
        <position position="289"/>
    </location>
    <ligand>
        <name>substrate</name>
    </ligand>
</feature>
<keyword evidence="7 12" id="KW-0479">Metal-binding</keyword>
<evidence type="ECO:0000256" key="6">
    <source>
        <dbReference type="ARBA" id="ARBA00022619"/>
    </source>
</evidence>
<dbReference type="InterPro" id="IPR016192">
    <property type="entry name" value="APOBEC/CMP_deaminase_Zn-bd"/>
</dbReference>
<dbReference type="SUPFAM" id="SSF53927">
    <property type="entry name" value="Cytidine deaminase-like"/>
    <property type="match status" value="1"/>
</dbReference>
<dbReference type="Gene3D" id="3.40.140.10">
    <property type="entry name" value="Cytidine Deaminase, domain 2"/>
    <property type="match status" value="1"/>
</dbReference>
<evidence type="ECO:0000256" key="1">
    <source>
        <dbReference type="ARBA" id="ARBA00002151"/>
    </source>
</evidence>
<dbReference type="NCBIfam" id="TIGR00326">
    <property type="entry name" value="eubact_ribD"/>
    <property type="match status" value="1"/>
</dbReference>
<comment type="similarity">
    <text evidence="5 12">In the C-terminal section; belongs to the HTP reductase family.</text>
</comment>
<dbReference type="OrthoDB" id="9800865at2"/>
<dbReference type="UniPathway" id="UPA00275">
    <property type="reaction ID" value="UER00401"/>
</dbReference>